<dbReference type="Proteomes" id="UP000481858">
    <property type="component" value="Unassembled WGS sequence"/>
</dbReference>
<reference evidence="1 2" key="1">
    <citation type="submission" date="2019-12" db="EMBL/GenBank/DDBJ databases">
        <title>Draft genome sequence of the ascomycete Xylaria multiplex DSM 110363.</title>
        <authorList>
            <person name="Buettner E."/>
            <person name="Kellner H."/>
        </authorList>
    </citation>
    <scope>NUCLEOTIDE SEQUENCE [LARGE SCALE GENOMIC DNA]</scope>
    <source>
        <strain evidence="1 2">DSM 110363</strain>
    </source>
</reference>
<comment type="caution">
    <text evidence="1">The sequence shown here is derived from an EMBL/GenBank/DDBJ whole genome shotgun (WGS) entry which is preliminary data.</text>
</comment>
<protein>
    <recommendedName>
        <fullName evidence="3">F-box domain-containing protein</fullName>
    </recommendedName>
</protein>
<dbReference type="OrthoDB" id="5372935at2759"/>
<organism evidence="1 2">
    <name type="scientific">Xylaria multiplex</name>
    <dbReference type="NCBI Taxonomy" id="323545"/>
    <lineage>
        <taxon>Eukaryota</taxon>
        <taxon>Fungi</taxon>
        <taxon>Dikarya</taxon>
        <taxon>Ascomycota</taxon>
        <taxon>Pezizomycotina</taxon>
        <taxon>Sordariomycetes</taxon>
        <taxon>Xylariomycetidae</taxon>
        <taxon>Xylariales</taxon>
        <taxon>Xylariaceae</taxon>
        <taxon>Xylaria</taxon>
    </lineage>
</organism>
<evidence type="ECO:0000313" key="2">
    <source>
        <dbReference type="Proteomes" id="UP000481858"/>
    </source>
</evidence>
<dbReference type="InParanoid" id="A0A7C8MUW7"/>
<proteinExistence type="predicted"/>
<dbReference type="AlphaFoldDB" id="A0A7C8MUW7"/>
<evidence type="ECO:0000313" key="1">
    <source>
        <dbReference type="EMBL" id="KAF2970111.1"/>
    </source>
</evidence>
<dbReference type="EMBL" id="WUBL01000027">
    <property type="protein sequence ID" value="KAF2970111.1"/>
    <property type="molecule type" value="Genomic_DNA"/>
</dbReference>
<evidence type="ECO:0008006" key="3">
    <source>
        <dbReference type="Google" id="ProtNLM"/>
    </source>
</evidence>
<gene>
    <name evidence="1" type="ORF">GQX73_g3454</name>
</gene>
<keyword evidence="2" id="KW-1185">Reference proteome</keyword>
<name>A0A7C8MUW7_9PEZI</name>
<accession>A0A7C8MUW7</accession>
<sequence>MVSAKWVVERKPFGSKSIAFRPKPSHGSSSATRWKPRGPFRLFDLPPELRVQILDSALLDCEEQVQVLQIFLVSRRLYSEAAAIFYHDIWLDITDRTVPPGLLAEPITPLSPRLHVHTMDLKIYPKNNLRSFNDVYVPLLREMAEQGSLRALSLEINGRFPRLDFWTDHYSHDDDDDAFCETEVPLLIGPETNTEYLGPAFLAAQPFQAFLGFLSDPRIPKVTLYISSADHYTFWCDFHRKFSSQLGIPCIGGSWRGKSKRLKVNRRHLIRLFRNARAA</sequence>